<feature type="compositionally biased region" description="Low complexity" evidence="1">
    <location>
        <begin position="335"/>
        <end position="347"/>
    </location>
</feature>
<organism evidence="3 4">
    <name type="scientific">Mya arenaria</name>
    <name type="common">Soft-shell clam</name>
    <dbReference type="NCBI Taxonomy" id="6604"/>
    <lineage>
        <taxon>Eukaryota</taxon>
        <taxon>Metazoa</taxon>
        <taxon>Spiralia</taxon>
        <taxon>Lophotrochozoa</taxon>
        <taxon>Mollusca</taxon>
        <taxon>Bivalvia</taxon>
        <taxon>Autobranchia</taxon>
        <taxon>Heteroconchia</taxon>
        <taxon>Euheterodonta</taxon>
        <taxon>Imparidentia</taxon>
        <taxon>Neoheterodontei</taxon>
        <taxon>Myida</taxon>
        <taxon>Myoidea</taxon>
        <taxon>Myidae</taxon>
        <taxon>Mya</taxon>
    </lineage>
</organism>
<evidence type="ECO:0000313" key="4">
    <source>
        <dbReference type="Proteomes" id="UP001164746"/>
    </source>
</evidence>
<reference evidence="3" key="1">
    <citation type="submission" date="2022-11" db="EMBL/GenBank/DDBJ databases">
        <title>Centuries of genome instability and evolution in soft-shell clam transmissible cancer (bioRxiv).</title>
        <authorList>
            <person name="Hart S.F.M."/>
            <person name="Yonemitsu M.A."/>
            <person name="Giersch R.M."/>
            <person name="Beal B.F."/>
            <person name="Arriagada G."/>
            <person name="Davis B.W."/>
            <person name="Ostrander E.A."/>
            <person name="Goff S.P."/>
            <person name="Metzger M.J."/>
        </authorList>
    </citation>
    <scope>NUCLEOTIDE SEQUENCE</scope>
    <source>
        <strain evidence="3">MELC-2E11</strain>
        <tissue evidence="3">Siphon/mantle</tissue>
    </source>
</reference>
<dbReference type="Pfam" id="PF14726">
    <property type="entry name" value="RTTN_N"/>
    <property type="match status" value="1"/>
</dbReference>
<dbReference type="PANTHER" id="PTHR31691:SF1">
    <property type="entry name" value="ROTATIN"/>
    <property type="match status" value="1"/>
</dbReference>
<dbReference type="PANTHER" id="PTHR31691">
    <property type="entry name" value="ROTATIN"/>
    <property type="match status" value="1"/>
</dbReference>
<evidence type="ECO:0000259" key="2">
    <source>
        <dbReference type="Pfam" id="PF14726"/>
    </source>
</evidence>
<feature type="compositionally biased region" description="Low complexity" evidence="1">
    <location>
        <begin position="913"/>
        <end position="948"/>
    </location>
</feature>
<dbReference type="InterPro" id="IPR030791">
    <property type="entry name" value="Rotatin"/>
</dbReference>
<evidence type="ECO:0000313" key="3">
    <source>
        <dbReference type="EMBL" id="WAR12050.1"/>
    </source>
</evidence>
<protein>
    <submittedName>
        <fullName evidence="3">RTTN-like protein</fullName>
    </submittedName>
</protein>
<feature type="compositionally biased region" description="Basic and acidic residues" evidence="1">
    <location>
        <begin position="324"/>
        <end position="334"/>
    </location>
</feature>
<proteinExistence type="predicted"/>
<feature type="region of interest" description="Disordered" evidence="1">
    <location>
        <begin position="288"/>
        <end position="359"/>
    </location>
</feature>
<accession>A0ABY7EPY2</accession>
<dbReference type="InterPro" id="IPR029249">
    <property type="entry name" value="Rotatin_N"/>
</dbReference>
<feature type="region of interest" description="Disordered" evidence="1">
    <location>
        <begin position="849"/>
        <end position="953"/>
    </location>
</feature>
<feature type="compositionally biased region" description="Basic residues" evidence="1">
    <location>
        <begin position="873"/>
        <end position="888"/>
    </location>
</feature>
<feature type="domain" description="Rotatin N-terminal" evidence="2">
    <location>
        <begin position="24"/>
        <end position="89"/>
    </location>
</feature>
<gene>
    <name evidence="3" type="ORF">MAR_026230</name>
</gene>
<evidence type="ECO:0000256" key="1">
    <source>
        <dbReference type="SAM" id="MobiDB-lite"/>
    </source>
</evidence>
<dbReference type="EMBL" id="CP111019">
    <property type="protein sequence ID" value="WAR12050.1"/>
    <property type="molecule type" value="Genomic_DNA"/>
</dbReference>
<sequence>MGSTLRQDVDFNALFKKLGHHLDEIRVRALENILSKLEHKLICDSDLVQERHLFIRLLEWFNYPKSSRHSDVLNLLCRLSEVLENCMRLPDIDIGLDHAPECIYQRHNHTGMTAGAETTVDTIATRHTQDYSLAHSTNAPSEHGARLPDYREPPLGFFKGCQGDLGQQPMTPGSGGHPTAADLGLEGSSCFRMTIFPWLSLTPTDRHVLSSTNSTCEFLSDVVFQDFPAEIFLQRPNIVKNLLSLLSGPIKEGGVARLQAVRTLADYVTCLRSRIRCHQDPNFYTAKQDFSTTPTPFSTPSSSSSANQNGGGDGRPSVIGWTDSRPRGDGRDGDTSGSSTGTSRASSVGLSPEGRRGEPIDLEDVPALQYLQLTLPQFCTQVLERALPLLRSTDQVITMEVLHLLHLTLDIVIAMVTPGLWQDQSMAARECSEKLIESLDVMADLLKFHHHSNLKSDPDDTNNDPGDLVQQRQCLVGLHALLARILDPLVPLDKCRGVISENLLSIMNTLVYDEALSNTLPDLQLQLLGYLQYLDDGRYSVYVATATICQSLQRTCKFMNLAQEEASRLSKETLSLCEGAFDSLPYHRHMNYITETHYEDHKARYKKLLLQLLAHPIGKLRLGVFTTVLQCVKTNLSVLKASEPGSTSCEKDRFIIDADILWPMQPSQLLMSPALWQLMLKELARALPILQSYASVNTVLGTSILAMLETKPSTSPSEITRGEKLRGTLRCMLSTDLKVRSEALKRLSWYLSNEEGGVRRLPIFSELNVTDLANLLIVNTPRSVDNDLGRSVFQGHRPMLGRNLAVTRPDISASIYTVRSCLCTAFSKLYPHDSLLTDFINRMPKLVKESDGDEKNCGKKRQQPASSKEKGQKKQKTLAVKTRKSPRKRIQEEEGGASGTEGEQSEISDAESRASQASKSSQSKPTSSSKSSSNSKSKSSSASASRRAVGVPIEEITQDQMQKIADFYEGHPMYYDEWTLDKFSEQIELSVQSIQRHFTSCRTEHFKLKNRPKSSKSGSGAAPLTSLQKFKLNTYEILDAHHVSRTLKSTCERLTGEDEDSASELEYAAASEYEPATSQGVGAASKKDKAASVSNMSRTLIACLKSSTKATQDAAEKVRVAQTAAADPL</sequence>
<keyword evidence="4" id="KW-1185">Reference proteome</keyword>
<name>A0ABY7EPY2_MYAAR</name>
<feature type="compositionally biased region" description="Low complexity" evidence="1">
    <location>
        <begin position="290"/>
        <end position="305"/>
    </location>
</feature>
<dbReference type="Proteomes" id="UP001164746">
    <property type="component" value="Chromosome 8"/>
</dbReference>